<evidence type="ECO:0000313" key="1">
    <source>
        <dbReference type="EMBL" id="HGS22064.1"/>
    </source>
</evidence>
<sequence>MTSSLSILFLDRGTAEQAESAEQPACFPDLNLDQAIKEILSNRQDYRLKSFFYTSLHDIDQILYRQEVGKDLENPLLMREIQTFAEQMVLARRHLLVYSYFCRI</sequence>
<protein>
    <submittedName>
        <fullName evidence="1">Uncharacterized protein</fullName>
    </submittedName>
</protein>
<dbReference type="AlphaFoldDB" id="A0A7C4PL25"/>
<dbReference type="EMBL" id="DSYK01000457">
    <property type="protein sequence ID" value="HGS22064.1"/>
    <property type="molecule type" value="Genomic_DNA"/>
</dbReference>
<comment type="caution">
    <text evidence="1">The sequence shown here is derived from an EMBL/GenBank/DDBJ whole genome shotgun (WGS) entry which is preliminary data.</text>
</comment>
<name>A0A7C4PL25_9CHLR</name>
<reference evidence="1" key="1">
    <citation type="journal article" date="2020" name="mSystems">
        <title>Genome- and Community-Level Interaction Insights into Carbon Utilization and Element Cycling Functions of Hydrothermarchaeota in Hydrothermal Sediment.</title>
        <authorList>
            <person name="Zhou Z."/>
            <person name="Liu Y."/>
            <person name="Xu W."/>
            <person name="Pan J."/>
            <person name="Luo Z.H."/>
            <person name="Li M."/>
        </authorList>
    </citation>
    <scope>NUCLEOTIDE SEQUENCE [LARGE SCALE GENOMIC DNA]</scope>
    <source>
        <strain evidence="1">SpSt-573</strain>
    </source>
</reference>
<proteinExistence type="predicted"/>
<accession>A0A7C4PL25</accession>
<organism evidence="1">
    <name type="scientific">Anaerolinea thermolimosa</name>
    <dbReference type="NCBI Taxonomy" id="229919"/>
    <lineage>
        <taxon>Bacteria</taxon>
        <taxon>Bacillati</taxon>
        <taxon>Chloroflexota</taxon>
        <taxon>Anaerolineae</taxon>
        <taxon>Anaerolineales</taxon>
        <taxon>Anaerolineaceae</taxon>
        <taxon>Anaerolinea</taxon>
    </lineage>
</organism>
<gene>
    <name evidence="1" type="ORF">ENT37_09360</name>
</gene>